<dbReference type="AlphaFoldDB" id="A0AAV1CRS6"/>
<dbReference type="CDD" id="cd01562">
    <property type="entry name" value="Thr-dehyd"/>
    <property type="match status" value="1"/>
</dbReference>
<evidence type="ECO:0000256" key="11">
    <source>
        <dbReference type="ARBA" id="ARBA00022898"/>
    </source>
</evidence>
<evidence type="ECO:0000256" key="2">
    <source>
        <dbReference type="ARBA" id="ARBA00001933"/>
    </source>
</evidence>
<dbReference type="NCBIfam" id="NF006674">
    <property type="entry name" value="PRK09224.1"/>
    <property type="match status" value="1"/>
</dbReference>
<keyword evidence="11 15" id="KW-0663">Pyridoxal phosphate</keyword>
<dbReference type="PANTHER" id="PTHR48078:SF11">
    <property type="entry name" value="THREONINE DEHYDRATASE, MITOCHONDRIAL"/>
    <property type="match status" value="1"/>
</dbReference>
<dbReference type="GO" id="GO:0003941">
    <property type="term" value="F:L-serine ammonia-lyase activity"/>
    <property type="evidence" value="ECO:0007669"/>
    <property type="project" value="TreeGrafter"/>
</dbReference>
<reference evidence="17" key="1">
    <citation type="submission" date="2023-03" db="EMBL/GenBank/DDBJ databases">
        <authorList>
            <person name="Julca I."/>
        </authorList>
    </citation>
    <scope>NUCLEOTIDE SEQUENCE</scope>
</reference>
<evidence type="ECO:0000256" key="3">
    <source>
        <dbReference type="ARBA" id="ARBA00004229"/>
    </source>
</evidence>
<keyword evidence="9" id="KW-0934">Plastid</keyword>
<evidence type="ECO:0000256" key="5">
    <source>
        <dbReference type="ARBA" id="ARBA00010869"/>
    </source>
</evidence>
<dbReference type="FunFam" id="3.40.50.1100:FF:000008">
    <property type="entry name" value="L-threonine dehydratase"/>
    <property type="match status" value="1"/>
</dbReference>
<dbReference type="PROSITE" id="PS51672">
    <property type="entry name" value="ACT_LIKE"/>
    <property type="match status" value="2"/>
</dbReference>
<comment type="subcellular location">
    <subcellularLocation>
        <location evidence="3">Plastid</location>
        <location evidence="3">Chloroplast</location>
    </subcellularLocation>
</comment>
<dbReference type="SUPFAM" id="SSF53686">
    <property type="entry name" value="Tryptophan synthase beta subunit-like PLP-dependent enzymes"/>
    <property type="match status" value="1"/>
</dbReference>
<dbReference type="GO" id="GO:0009507">
    <property type="term" value="C:chloroplast"/>
    <property type="evidence" value="ECO:0007669"/>
    <property type="project" value="UniProtKB-SubCell"/>
</dbReference>
<dbReference type="GO" id="GO:0004794">
    <property type="term" value="F:threonine deaminase activity"/>
    <property type="evidence" value="ECO:0007669"/>
    <property type="project" value="UniProtKB-UniRule"/>
</dbReference>
<evidence type="ECO:0000256" key="8">
    <source>
        <dbReference type="ARBA" id="ARBA00022624"/>
    </source>
</evidence>
<dbReference type="PANTHER" id="PTHR48078">
    <property type="entry name" value="THREONINE DEHYDRATASE, MITOCHONDRIAL-RELATED"/>
    <property type="match status" value="1"/>
</dbReference>
<evidence type="ECO:0000256" key="1">
    <source>
        <dbReference type="ARBA" id="ARBA00001274"/>
    </source>
</evidence>
<dbReference type="GO" id="GO:0030170">
    <property type="term" value="F:pyridoxal phosphate binding"/>
    <property type="evidence" value="ECO:0007669"/>
    <property type="project" value="InterPro"/>
</dbReference>
<dbReference type="SUPFAM" id="SSF55021">
    <property type="entry name" value="ACT-like"/>
    <property type="match status" value="1"/>
</dbReference>
<evidence type="ECO:0000256" key="7">
    <source>
        <dbReference type="ARBA" id="ARBA00022605"/>
    </source>
</evidence>
<dbReference type="NCBIfam" id="TIGR01124">
    <property type="entry name" value="ilvA_2Cterm"/>
    <property type="match status" value="1"/>
</dbReference>
<evidence type="ECO:0000313" key="17">
    <source>
        <dbReference type="EMBL" id="CAI9097868.1"/>
    </source>
</evidence>
<dbReference type="Pfam" id="PF00291">
    <property type="entry name" value="PALP"/>
    <property type="match status" value="1"/>
</dbReference>
<evidence type="ECO:0000256" key="14">
    <source>
        <dbReference type="ARBA" id="ARBA00023304"/>
    </source>
</evidence>
<keyword evidence="14 15" id="KW-0100">Branched-chain amino acid biosynthesis</keyword>
<evidence type="ECO:0000313" key="18">
    <source>
        <dbReference type="Proteomes" id="UP001161247"/>
    </source>
</evidence>
<protein>
    <recommendedName>
        <fullName evidence="15">Threonine dehydratase</fullName>
        <ecNumber evidence="15">4.3.1.19</ecNumber>
    </recommendedName>
    <alternativeName>
        <fullName evidence="15">Threonine deaminase</fullName>
    </alternativeName>
</protein>
<dbReference type="CDD" id="cd04906">
    <property type="entry name" value="ACT_ThrD-I_1"/>
    <property type="match status" value="1"/>
</dbReference>
<evidence type="ECO:0000256" key="4">
    <source>
        <dbReference type="ARBA" id="ARBA00004810"/>
    </source>
</evidence>
<dbReference type="EC" id="4.3.1.19" evidence="15"/>
<proteinExistence type="inferred from homology"/>
<evidence type="ECO:0000256" key="15">
    <source>
        <dbReference type="RuleBase" id="RU362012"/>
    </source>
</evidence>
<organism evidence="17 18">
    <name type="scientific">Oldenlandia corymbosa var. corymbosa</name>
    <dbReference type="NCBI Taxonomy" id="529605"/>
    <lineage>
        <taxon>Eukaryota</taxon>
        <taxon>Viridiplantae</taxon>
        <taxon>Streptophyta</taxon>
        <taxon>Embryophyta</taxon>
        <taxon>Tracheophyta</taxon>
        <taxon>Spermatophyta</taxon>
        <taxon>Magnoliopsida</taxon>
        <taxon>eudicotyledons</taxon>
        <taxon>Gunneridae</taxon>
        <taxon>Pentapetalae</taxon>
        <taxon>asterids</taxon>
        <taxon>lamiids</taxon>
        <taxon>Gentianales</taxon>
        <taxon>Rubiaceae</taxon>
        <taxon>Rubioideae</taxon>
        <taxon>Spermacoceae</taxon>
        <taxon>Hedyotis-Oldenlandia complex</taxon>
        <taxon>Oldenlandia</taxon>
    </lineage>
</organism>
<dbReference type="InterPro" id="IPR045865">
    <property type="entry name" value="ACT-like_dom_sf"/>
</dbReference>
<keyword evidence="7 15" id="KW-0028">Amino-acid biosynthesis</keyword>
<evidence type="ECO:0000256" key="9">
    <source>
        <dbReference type="ARBA" id="ARBA00022640"/>
    </source>
</evidence>
<dbReference type="InterPro" id="IPR050147">
    <property type="entry name" value="Ser/Thr_Dehydratase"/>
</dbReference>
<dbReference type="Pfam" id="PF00585">
    <property type="entry name" value="Thr_dehydrat_C"/>
    <property type="match status" value="2"/>
</dbReference>
<accession>A0AAV1CRS6</accession>
<dbReference type="EMBL" id="OX459120">
    <property type="protein sequence ID" value="CAI9097868.1"/>
    <property type="molecule type" value="Genomic_DNA"/>
</dbReference>
<feature type="domain" description="ACT-like" evidence="16">
    <location>
        <begin position="446"/>
        <end position="524"/>
    </location>
</feature>
<comment type="catalytic activity">
    <reaction evidence="1 15">
        <text>L-threonine = 2-oxobutanoate + NH4(+)</text>
        <dbReference type="Rhea" id="RHEA:22108"/>
        <dbReference type="ChEBI" id="CHEBI:16763"/>
        <dbReference type="ChEBI" id="CHEBI:28938"/>
        <dbReference type="ChEBI" id="CHEBI:57926"/>
        <dbReference type="EC" id="4.3.1.19"/>
    </reaction>
</comment>
<dbReference type="InterPro" id="IPR038110">
    <property type="entry name" value="TD_ACT-like_sf"/>
</dbReference>
<comment type="similarity">
    <text evidence="5 15">Belongs to the serine/threonine dehydratase family.</text>
</comment>
<dbReference type="InterPro" id="IPR001926">
    <property type="entry name" value="TrpB-like_PALP"/>
</dbReference>
<keyword evidence="6" id="KW-0150">Chloroplast</keyword>
<name>A0AAV1CRS6_OLDCO</name>
<dbReference type="Gene3D" id="3.40.50.1100">
    <property type="match status" value="2"/>
</dbReference>
<feature type="domain" description="ACT-like" evidence="16">
    <location>
        <begin position="546"/>
        <end position="617"/>
    </location>
</feature>
<dbReference type="PROSITE" id="PS00165">
    <property type="entry name" value="DEHYDRATASE_SER_THR"/>
    <property type="match status" value="1"/>
</dbReference>
<evidence type="ECO:0000256" key="10">
    <source>
        <dbReference type="ARBA" id="ARBA00022737"/>
    </source>
</evidence>
<evidence type="ECO:0000256" key="12">
    <source>
        <dbReference type="ARBA" id="ARBA00022946"/>
    </source>
</evidence>
<dbReference type="InterPro" id="IPR000634">
    <property type="entry name" value="Ser/Thr_deHydtase_PyrdxlP-BS"/>
</dbReference>
<gene>
    <name evidence="17" type="ORF">OLC1_LOCUS8239</name>
</gene>
<dbReference type="CDD" id="cd04907">
    <property type="entry name" value="ACT_ThrD-I_2"/>
    <property type="match status" value="1"/>
</dbReference>
<evidence type="ECO:0000256" key="13">
    <source>
        <dbReference type="ARBA" id="ARBA00023239"/>
    </source>
</evidence>
<dbReference type="GO" id="GO:0009097">
    <property type="term" value="P:isoleucine biosynthetic process"/>
    <property type="evidence" value="ECO:0007669"/>
    <property type="project" value="UniProtKB-UniRule"/>
</dbReference>
<keyword evidence="8 15" id="KW-0412">Isoleucine biosynthesis</keyword>
<sequence length="626" mass="68841">MEVMGFVPAKNFPLPPKCNTFPDGRFDAVQAWGPRSSGNKKRTLTYCQPGVAIRAVLSPTLDVASTDIPAPAAPAVQSAPLLTVSANSLQCEPGFLMRNRWLNVENGAAGGNGALTSAAYLRKILTSKVYDVAIESELELATKLSKRMGVNIWLKREDLQPVFSFKLRGAYNMMAKLPKEQLERGVICSSAGNHAQGVALAAKKLGCNAVIAMPVTTPEIKWKSVERLGGNVVLVGDSYDEAQSYAKNRALEEGLTFIHPFDHPEVISGQGTIGMEIVRQMKDIEDLHAVFVPVGGGGLIAGIAAYLKSVSPDIKIIGVEPFDANAMALSLHHGQRVALDQVGGFADGVAVKMVGEETFRLCKELIDGVVLVSRDAICASIKDMFEEKRNILEPAGALALAGAKAYCQYYGLHGKNVVAITSGANMNFDRLRLVTELANVGRQKEAVLATFMPEEPGSFKRFCQLVGDMNITEFKYRYNNNNNNSDKEKKAQVVYSIGLHTKSELEEMISRMRSSRFGTLDLTDNDLVKDHLRYLSGRLSHIQDEVLCRFIFPEKPGSLMKFLDVFSPRWNITLFHYRAQGETGANVLVGIQVARNEMNEFRDRANKLGYEYAVEDNNKAFKLLMY</sequence>
<comment type="cofactor">
    <cofactor evidence="2 15">
        <name>pyridoxal 5'-phosphate</name>
        <dbReference type="ChEBI" id="CHEBI:597326"/>
    </cofactor>
</comment>
<dbReference type="Gene3D" id="3.40.1020.10">
    <property type="entry name" value="Biosynthetic Threonine Deaminase, Domain 3"/>
    <property type="match status" value="1"/>
</dbReference>
<evidence type="ECO:0000256" key="6">
    <source>
        <dbReference type="ARBA" id="ARBA00022528"/>
    </source>
</evidence>
<dbReference type="GO" id="GO:0006567">
    <property type="term" value="P:L-threonine catabolic process"/>
    <property type="evidence" value="ECO:0007669"/>
    <property type="project" value="TreeGrafter"/>
</dbReference>
<evidence type="ECO:0000259" key="16">
    <source>
        <dbReference type="PROSITE" id="PS51672"/>
    </source>
</evidence>
<dbReference type="InterPro" id="IPR036052">
    <property type="entry name" value="TrpB-like_PALP_sf"/>
</dbReference>
<comment type="pathway">
    <text evidence="4 15">Amino-acid biosynthesis; L-isoleucine biosynthesis; 2-oxobutanoate from L-threonine: step 1/1.</text>
</comment>
<keyword evidence="13 15" id="KW-0456">Lyase</keyword>
<dbReference type="FunFam" id="3.40.1020.10:FF:000003">
    <property type="entry name" value="Threonine dehydratase"/>
    <property type="match status" value="1"/>
</dbReference>
<keyword evidence="10" id="KW-0677">Repeat</keyword>
<dbReference type="InterPro" id="IPR001721">
    <property type="entry name" value="TD_ACT-like"/>
</dbReference>
<dbReference type="GO" id="GO:0006565">
    <property type="term" value="P:L-serine catabolic process"/>
    <property type="evidence" value="ECO:0007669"/>
    <property type="project" value="TreeGrafter"/>
</dbReference>
<keyword evidence="18" id="KW-1185">Reference proteome</keyword>
<dbReference type="Proteomes" id="UP001161247">
    <property type="component" value="Chromosome 3"/>
</dbReference>
<keyword evidence="12" id="KW-0809">Transit peptide</keyword>
<dbReference type="InterPro" id="IPR005787">
    <property type="entry name" value="Thr_deHydtase_biosynth"/>
</dbReference>